<evidence type="ECO:0000256" key="8">
    <source>
        <dbReference type="NCBIfam" id="TIGR00188"/>
    </source>
</evidence>
<dbReference type="GO" id="GO:0000049">
    <property type="term" value="F:tRNA binding"/>
    <property type="evidence" value="ECO:0007669"/>
    <property type="project" value="UniProtKB-UniRule"/>
</dbReference>
<evidence type="ECO:0000256" key="7">
    <source>
        <dbReference type="HAMAP-Rule" id="MF_00227"/>
    </source>
</evidence>
<dbReference type="GO" id="GO:0042781">
    <property type="term" value="F:3'-tRNA processing endoribonuclease activity"/>
    <property type="evidence" value="ECO:0007669"/>
    <property type="project" value="TreeGrafter"/>
</dbReference>
<dbReference type="Pfam" id="PF00825">
    <property type="entry name" value="Ribonuclease_P"/>
    <property type="match status" value="1"/>
</dbReference>
<dbReference type="PANTHER" id="PTHR33992">
    <property type="entry name" value="RIBONUCLEASE P PROTEIN COMPONENT"/>
    <property type="match status" value="1"/>
</dbReference>
<keyword evidence="4 7" id="KW-0255">Endonuclease</keyword>
<dbReference type="EMBL" id="WHPF01000007">
    <property type="protein sequence ID" value="NNV55996.1"/>
    <property type="molecule type" value="Genomic_DNA"/>
</dbReference>
<keyword evidence="5 7" id="KW-0378">Hydrolase</keyword>
<protein>
    <recommendedName>
        <fullName evidence="7 8">Ribonuclease P protein component</fullName>
        <shortName evidence="7">RNase P protein</shortName>
        <shortName evidence="7">RNaseP protein</shortName>
        <ecNumber evidence="7 8">3.1.26.5</ecNumber>
    </recommendedName>
    <alternativeName>
        <fullName evidence="7">Protein C5</fullName>
    </alternativeName>
</protein>
<evidence type="ECO:0000256" key="4">
    <source>
        <dbReference type="ARBA" id="ARBA00022759"/>
    </source>
</evidence>
<evidence type="ECO:0000313" key="9">
    <source>
        <dbReference type="EMBL" id="NNV55996.1"/>
    </source>
</evidence>
<reference evidence="9" key="1">
    <citation type="submission" date="2019-10" db="EMBL/GenBank/DDBJ databases">
        <title>Draft genome sequence of Panacibacter sp. KCS-6.</title>
        <authorList>
            <person name="Yim K.J."/>
        </authorList>
    </citation>
    <scope>NUCLEOTIDE SEQUENCE</scope>
    <source>
        <strain evidence="9">KCS-6</strain>
    </source>
</reference>
<sequence>MGKEFTYSKQEKLKSRKLLEAIFKKGQSFTVYPIKLFYLQPDEPVDFYIKAGVGVSSRHFKHAVDRNRIKRMLREAYRTQKQPLHTVLAENGKQMAAFFLYIDKVLPEYAVLELKMQQVLAKLEKHIQHENLASNT</sequence>
<comment type="catalytic activity">
    <reaction evidence="7">
        <text>Endonucleolytic cleavage of RNA, removing 5'-extranucleotides from tRNA precursor.</text>
        <dbReference type="EC" id="3.1.26.5"/>
    </reaction>
</comment>
<dbReference type="Proteomes" id="UP000598971">
    <property type="component" value="Unassembled WGS sequence"/>
</dbReference>
<dbReference type="InterPro" id="IPR000100">
    <property type="entry name" value="RNase_P"/>
</dbReference>
<keyword evidence="3 7" id="KW-0540">Nuclease</keyword>
<name>A0A8J8FHJ0_9BACT</name>
<keyword evidence="2 7" id="KW-0819">tRNA processing</keyword>
<keyword evidence="6 7" id="KW-0694">RNA-binding</keyword>
<gene>
    <name evidence="7 9" type="primary">rnpA</name>
    <name evidence="9" type="ORF">GD597_11040</name>
</gene>
<dbReference type="SUPFAM" id="SSF54211">
    <property type="entry name" value="Ribosomal protein S5 domain 2-like"/>
    <property type="match status" value="1"/>
</dbReference>
<comment type="caution">
    <text evidence="9">The sequence shown here is derived from an EMBL/GenBank/DDBJ whole genome shotgun (WGS) entry which is preliminary data.</text>
</comment>
<comment type="similarity">
    <text evidence="7">Belongs to the RnpA family.</text>
</comment>
<evidence type="ECO:0000256" key="5">
    <source>
        <dbReference type="ARBA" id="ARBA00022801"/>
    </source>
</evidence>
<evidence type="ECO:0000256" key="1">
    <source>
        <dbReference type="ARBA" id="ARBA00002663"/>
    </source>
</evidence>
<dbReference type="GO" id="GO:0001682">
    <property type="term" value="P:tRNA 5'-leader removal"/>
    <property type="evidence" value="ECO:0007669"/>
    <property type="project" value="UniProtKB-UniRule"/>
</dbReference>
<evidence type="ECO:0000256" key="6">
    <source>
        <dbReference type="ARBA" id="ARBA00022884"/>
    </source>
</evidence>
<dbReference type="NCBIfam" id="TIGR00188">
    <property type="entry name" value="rnpA"/>
    <property type="match status" value="1"/>
</dbReference>
<keyword evidence="10" id="KW-1185">Reference proteome</keyword>
<dbReference type="RefSeq" id="WP_171607938.1">
    <property type="nucleotide sequence ID" value="NZ_WHPF01000007.1"/>
</dbReference>
<comment type="function">
    <text evidence="1 7">RNaseP catalyzes the removal of the 5'-leader sequence from pre-tRNA to produce the mature 5'-terminus. It can also cleave other RNA substrates such as 4.5S RNA. The protein component plays an auxiliary but essential role in vivo by binding to the 5'-leader sequence and broadening the substrate specificity of the ribozyme.</text>
</comment>
<organism evidence="9 10">
    <name type="scientific">Limnovirga soli</name>
    <dbReference type="NCBI Taxonomy" id="2656915"/>
    <lineage>
        <taxon>Bacteria</taxon>
        <taxon>Pseudomonadati</taxon>
        <taxon>Bacteroidota</taxon>
        <taxon>Chitinophagia</taxon>
        <taxon>Chitinophagales</taxon>
        <taxon>Chitinophagaceae</taxon>
        <taxon>Limnovirga</taxon>
    </lineage>
</organism>
<dbReference type="InterPro" id="IPR020539">
    <property type="entry name" value="RNase_P_CS"/>
</dbReference>
<dbReference type="HAMAP" id="MF_00227">
    <property type="entry name" value="RNase_P"/>
    <property type="match status" value="1"/>
</dbReference>
<proteinExistence type="inferred from homology"/>
<accession>A0A8J8FHJ0</accession>
<comment type="subunit">
    <text evidence="7">Consists of a catalytic RNA component (M1 or rnpB) and a protein subunit.</text>
</comment>
<dbReference type="InterPro" id="IPR020568">
    <property type="entry name" value="Ribosomal_Su5_D2-typ_SF"/>
</dbReference>
<dbReference type="PROSITE" id="PS00648">
    <property type="entry name" value="RIBONUCLEASE_P"/>
    <property type="match status" value="1"/>
</dbReference>
<dbReference type="PANTHER" id="PTHR33992:SF1">
    <property type="entry name" value="RIBONUCLEASE P PROTEIN COMPONENT"/>
    <property type="match status" value="1"/>
</dbReference>
<dbReference type="GO" id="GO:0030677">
    <property type="term" value="C:ribonuclease P complex"/>
    <property type="evidence" value="ECO:0007669"/>
    <property type="project" value="TreeGrafter"/>
</dbReference>
<dbReference type="EC" id="3.1.26.5" evidence="7 8"/>
<evidence type="ECO:0000256" key="2">
    <source>
        <dbReference type="ARBA" id="ARBA00022694"/>
    </source>
</evidence>
<evidence type="ECO:0000313" key="10">
    <source>
        <dbReference type="Proteomes" id="UP000598971"/>
    </source>
</evidence>
<dbReference type="AlphaFoldDB" id="A0A8J8FHJ0"/>
<dbReference type="GO" id="GO:0004526">
    <property type="term" value="F:ribonuclease P activity"/>
    <property type="evidence" value="ECO:0007669"/>
    <property type="project" value="UniProtKB-UniRule"/>
</dbReference>
<dbReference type="Gene3D" id="3.30.230.10">
    <property type="match status" value="1"/>
</dbReference>
<evidence type="ECO:0000256" key="3">
    <source>
        <dbReference type="ARBA" id="ARBA00022722"/>
    </source>
</evidence>
<dbReference type="InterPro" id="IPR014721">
    <property type="entry name" value="Ribsml_uS5_D2-typ_fold_subgr"/>
</dbReference>